<evidence type="ECO:0000313" key="1">
    <source>
        <dbReference type="EMBL" id="PKY44827.1"/>
    </source>
</evidence>
<protein>
    <submittedName>
        <fullName evidence="1">Uncharacterized protein</fullName>
    </submittedName>
</protein>
<proteinExistence type="predicted"/>
<dbReference type="AlphaFoldDB" id="A0A2I1GDX0"/>
<gene>
    <name evidence="1" type="ORF">RhiirA4_459237</name>
</gene>
<evidence type="ECO:0000313" key="2">
    <source>
        <dbReference type="Proteomes" id="UP000234323"/>
    </source>
</evidence>
<dbReference type="VEuPathDB" id="FungiDB:RhiirFUN_025718"/>
<dbReference type="Proteomes" id="UP000234323">
    <property type="component" value="Unassembled WGS sequence"/>
</dbReference>
<reference evidence="1 2" key="1">
    <citation type="submission" date="2015-10" db="EMBL/GenBank/DDBJ databases">
        <title>Genome analyses suggest a sexual origin of heterokaryosis in a supposedly ancient asexual fungus.</title>
        <authorList>
            <person name="Ropars J."/>
            <person name="Sedzielewska K."/>
            <person name="Noel J."/>
            <person name="Charron P."/>
            <person name="Farinelli L."/>
            <person name="Marton T."/>
            <person name="Kruger M."/>
            <person name="Pelin A."/>
            <person name="Brachmann A."/>
            <person name="Corradi N."/>
        </authorList>
    </citation>
    <scope>NUCLEOTIDE SEQUENCE [LARGE SCALE GENOMIC DNA]</scope>
    <source>
        <strain evidence="1 2">A4</strain>
    </source>
</reference>
<accession>A0A2I1GDX0</accession>
<keyword evidence="2" id="KW-1185">Reference proteome</keyword>
<organism evidence="1 2">
    <name type="scientific">Rhizophagus irregularis</name>
    <dbReference type="NCBI Taxonomy" id="588596"/>
    <lineage>
        <taxon>Eukaryota</taxon>
        <taxon>Fungi</taxon>
        <taxon>Fungi incertae sedis</taxon>
        <taxon>Mucoromycota</taxon>
        <taxon>Glomeromycotina</taxon>
        <taxon>Glomeromycetes</taxon>
        <taxon>Glomerales</taxon>
        <taxon>Glomeraceae</taxon>
        <taxon>Rhizophagus</taxon>
    </lineage>
</organism>
<dbReference type="EMBL" id="LLXI01000348">
    <property type="protein sequence ID" value="PKY44827.1"/>
    <property type="molecule type" value="Genomic_DNA"/>
</dbReference>
<name>A0A2I1GDX0_9GLOM</name>
<comment type="caution">
    <text evidence="1">The sequence shown here is derived from an EMBL/GenBank/DDBJ whole genome shotgun (WGS) entry which is preliminary data.</text>
</comment>
<sequence>MRDNSYANCPLIFKHLVEMIDGGENVSDSNNDVKKIRVSNSKASTFFETSYKEEYEACNYRHVKVLLDESER</sequence>